<dbReference type="InterPro" id="IPR025188">
    <property type="entry name" value="DUF4113"/>
</dbReference>
<dbReference type="Pfam" id="PF00817">
    <property type="entry name" value="IMS"/>
    <property type="match status" value="1"/>
</dbReference>
<dbReference type="Gene3D" id="3.30.1490.100">
    <property type="entry name" value="DNA polymerase, Y-family, little finger domain"/>
    <property type="match status" value="1"/>
</dbReference>
<dbReference type="PANTHER" id="PTHR11076">
    <property type="entry name" value="DNA REPAIR POLYMERASE UMUC / TRANSFERASE FAMILY MEMBER"/>
    <property type="match status" value="1"/>
</dbReference>
<dbReference type="EMBL" id="CABWMH010000052">
    <property type="protein sequence ID" value="VXC59293.1"/>
    <property type="molecule type" value="Genomic_DNA"/>
</dbReference>
<sequence length="421" mass="47812">MFLHSDVNAFYVSAELAFRPDLYGRPVVVATNNDGCIAALNREAKNVGLKRGDPLFKIRDTIRRYGVVVFSSNYTLYDAFSNRFHTIVGEYVPNLEAYSIDEVFGSLDGMEKLVDFQTFGEEIRRTVIQHTTMKCGIGIAETKTLCKVATHAAKTWPKTGGVVVLTDPKRRDKLLSLLDVSETWGVGRKIGARLQLMNIKTMLDLARADTTMIRKNFNVMLERTVRELRGERCFELEENPPTKQQLVVSRSFGKRLTSLDEVSNAVCFFATSAGEKLRREKQYCRNITVFIQTSKHDPRRPYYSRGASHSFTTATQDTRDLIDAAVRGLRAIWRDGYEYAKAGVMLGEFCGSEQQLNLFDESPPRPGSDKLMAVMDKLNSYQRGTLFIAGQGVNPAYQMKREMLSPRYLTRWEELPIVKMK</sequence>
<dbReference type="InterPro" id="IPR043502">
    <property type="entry name" value="DNA/RNA_pol_sf"/>
</dbReference>
<dbReference type="InterPro" id="IPR043128">
    <property type="entry name" value="Rev_trsase/Diguanyl_cyclase"/>
</dbReference>
<feature type="domain" description="UmuC" evidence="6">
    <location>
        <begin position="2"/>
        <end position="187"/>
    </location>
</feature>
<evidence type="ECO:0000313" key="7">
    <source>
        <dbReference type="EMBL" id="VXC59293.1"/>
    </source>
</evidence>
<protein>
    <submittedName>
        <fullName evidence="7">DNA polymerase V, subunit C</fullName>
    </submittedName>
</protein>
<dbReference type="Gene3D" id="3.40.1170.60">
    <property type="match status" value="1"/>
</dbReference>
<proteinExistence type="inferred from homology"/>
<comment type="caution">
    <text evidence="7">The sequence shown here is derived from an EMBL/GenBank/DDBJ whole genome shotgun (WGS) entry which is preliminary data.</text>
</comment>
<dbReference type="GO" id="GO:0006281">
    <property type="term" value="P:DNA repair"/>
    <property type="evidence" value="ECO:0007669"/>
    <property type="project" value="UniProtKB-KW"/>
</dbReference>
<dbReference type="Proteomes" id="UP000433737">
    <property type="component" value="Unassembled WGS sequence"/>
</dbReference>
<dbReference type="GO" id="GO:0042276">
    <property type="term" value="P:error-prone translesion synthesis"/>
    <property type="evidence" value="ECO:0007669"/>
    <property type="project" value="TreeGrafter"/>
</dbReference>
<evidence type="ECO:0000256" key="5">
    <source>
        <dbReference type="ARBA" id="ARBA00023236"/>
    </source>
</evidence>
<evidence type="ECO:0000256" key="1">
    <source>
        <dbReference type="ARBA" id="ARBA00010945"/>
    </source>
</evidence>
<dbReference type="GO" id="GO:0003684">
    <property type="term" value="F:damaged DNA binding"/>
    <property type="evidence" value="ECO:0007669"/>
    <property type="project" value="InterPro"/>
</dbReference>
<dbReference type="GO" id="GO:0005829">
    <property type="term" value="C:cytosol"/>
    <property type="evidence" value="ECO:0007669"/>
    <property type="project" value="TreeGrafter"/>
</dbReference>
<dbReference type="InterPro" id="IPR001126">
    <property type="entry name" value="UmuC"/>
</dbReference>
<dbReference type="CDD" id="cd01700">
    <property type="entry name" value="PolY_Pol_V_umuC"/>
    <property type="match status" value="1"/>
</dbReference>
<evidence type="ECO:0000313" key="8">
    <source>
        <dbReference type="Proteomes" id="UP000433737"/>
    </source>
</evidence>
<keyword evidence="3" id="KW-0741">SOS mutagenesis</keyword>
<dbReference type="NCBIfam" id="NF002955">
    <property type="entry name" value="PRK03609.1"/>
    <property type="match status" value="1"/>
</dbReference>
<evidence type="ECO:0000256" key="3">
    <source>
        <dbReference type="ARBA" id="ARBA00023199"/>
    </source>
</evidence>
<gene>
    <name evidence="7" type="primary">umuC</name>
    <name evidence="7" type="ORF">PANT111_560038</name>
</gene>
<dbReference type="Gene3D" id="1.10.150.20">
    <property type="entry name" value="5' to 3' exonuclease, C-terminal subdomain"/>
    <property type="match status" value="1"/>
</dbReference>
<dbReference type="PROSITE" id="PS50173">
    <property type="entry name" value="UMUC"/>
    <property type="match status" value="1"/>
</dbReference>
<name>A0AAX3JC28_9GAMM</name>
<dbReference type="Pfam" id="PF13438">
    <property type="entry name" value="DUF4113"/>
    <property type="match status" value="1"/>
</dbReference>
<dbReference type="InterPro" id="IPR017961">
    <property type="entry name" value="DNA_pol_Y-fam_little_finger"/>
</dbReference>
<accession>A0AAX3JC28</accession>
<dbReference type="InterPro" id="IPR036775">
    <property type="entry name" value="DNA_pol_Y-fam_lit_finger_sf"/>
</dbReference>
<dbReference type="PANTHER" id="PTHR11076:SF34">
    <property type="entry name" value="PROTEIN UMUC"/>
    <property type="match status" value="1"/>
</dbReference>
<dbReference type="GO" id="GO:0003887">
    <property type="term" value="F:DNA-directed DNA polymerase activity"/>
    <property type="evidence" value="ECO:0007669"/>
    <property type="project" value="TreeGrafter"/>
</dbReference>
<organism evidence="7 8">
    <name type="scientific">Pantoea brenneri</name>
    <dbReference type="NCBI Taxonomy" id="472694"/>
    <lineage>
        <taxon>Bacteria</taxon>
        <taxon>Pseudomonadati</taxon>
        <taxon>Pseudomonadota</taxon>
        <taxon>Gammaproteobacteria</taxon>
        <taxon>Enterobacterales</taxon>
        <taxon>Erwiniaceae</taxon>
        <taxon>Pantoea</taxon>
    </lineage>
</organism>
<keyword evidence="4" id="KW-0234">DNA repair</keyword>
<keyword evidence="2" id="KW-0227">DNA damage</keyword>
<evidence type="ECO:0000256" key="2">
    <source>
        <dbReference type="ARBA" id="ARBA00022763"/>
    </source>
</evidence>
<dbReference type="Pfam" id="PF11799">
    <property type="entry name" value="IMS_C"/>
    <property type="match status" value="1"/>
</dbReference>
<comment type="similarity">
    <text evidence="1">Belongs to the DNA polymerase type-Y family.</text>
</comment>
<dbReference type="AlphaFoldDB" id="A0AAX3JC28"/>
<reference evidence="7 8" key="1">
    <citation type="submission" date="2019-10" db="EMBL/GenBank/DDBJ databases">
        <authorList>
            <person name="Karimi E."/>
        </authorList>
    </citation>
    <scope>NUCLEOTIDE SEQUENCE [LARGE SCALE GENOMIC DNA]</scope>
    <source>
        <strain evidence="7">Pantoea sp. 111</strain>
    </source>
</reference>
<dbReference type="InterPro" id="IPR050116">
    <property type="entry name" value="DNA_polymerase-Y"/>
</dbReference>
<dbReference type="GO" id="GO:0009432">
    <property type="term" value="P:SOS response"/>
    <property type="evidence" value="ECO:0007669"/>
    <property type="project" value="UniProtKB-KW"/>
</dbReference>
<dbReference type="RefSeq" id="WP_159224217.1">
    <property type="nucleotide sequence ID" value="NZ_LR733503.1"/>
</dbReference>
<keyword evidence="5" id="KW-0742">SOS response</keyword>
<evidence type="ECO:0000256" key="4">
    <source>
        <dbReference type="ARBA" id="ARBA00023204"/>
    </source>
</evidence>
<dbReference type="SUPFAM" id="SSF56672">
    <property type="entry name" value="DNA/RNA polymerases"/>
    <property type="match status" value="1"/>
</dbReference>
<dbReference type="SUPFAM" id="SSF100879">
    <property type="entry name" value="Lesion bypass DNA polymerase (Y-family), little finger domain"/>
    <property type="match status" value="1"/>
</dbReference>
<dbReference type="Gene3D" id="3.30.70.270">
    <property type="match status" value="1"/>
</dbReference>
<evidence type="ECO:0000259" key="6">
    <source>
        <dbReference type="PROSITE" id="PS50173"/>
    </source>
</evidence>